<dbReference type="PROSITE" id="PS51257">
    <property type="entry name" value="PROKAR_LIPOPROTEIN"/>
    <property type="match status" value="1"/>
</dbReference>
<organism evidence="3 4">
    <name type="scientific">Aspergillus nanangensis</name>
    <dbReference type="NCBI Taxonomy" id="2582783"/>
    <lineage>
        <taxon>Eukaryota</taxon>
        <taxon>Fungi</taxon>
        <taxon>Dikarya</taxon>
        <taxon>Ascomycota</taxon>
        <taxon>Pezizomycotina</taxon>
        <taxon>Eurotiomycetes</taxon>
        <taxon>Eurotiomycetidae</taxon>
        <taxon>Eurotiales</taxon>
        <taxon>Aspergillaceae</taxon>
        <taxon>Aspergillus</taxon>
        <taxon>Aspergillus subgen. Circumdati</taxon>
    </lineage>
</organism>
<feature type="transmembrane region" description="Helical" evidence="1">
    <location>
        <begin position="39"/>
        <end position="57"/>
    </location>
</feature>
<gene>
    <name evidence="3" type="ORF">FE257_006778</name>
</gene>
<accession>A0AAD4CNT9</accession>
<keyword evidence="4" id="KW-1185">Reference proteome</keyword>
<dbReference type="InterPro" id="IPR056119">
    <property type="entry name" value="DUF7702"/>
</dbReference>
<feature type="transmembrane region" description="Helical" evidence="1">
    <location>
        <begin position="197"/>
        <end position="214"/>
    </location>
</feature>
<feature type="transmembrane region" description="Helical" evidence="1">
    <location>
        <begin position="234"/>
        <end position="253"/>
    </location>
</feature>
<keyword evidence="1" id="KW-0812">Transmembrane</keyword>
<evidence type="ECO:0000313" key="4">
    <source>
        <dbReference type="Proteomes" id="UP001194746"/>
    </source>
</evidence>
<comment type="caution">
    <text evidence="3">The sequence shown here is derived from an EMBL/GenBank/DDBJ whole genome shotgun (WGS) entry which is preliminary data.</text>
</comment>
<keyword evidence="1" id="KW-0472">Membrane</keyword>
<sequence>MTLSYRNAVSIAEIGFYSPAFIIACYLMSLHGWRKTAGWLFLAAFAIARLLGAAMQLETRNYPQNISLYIGAATLDNIGLSPLMLASLGLVSRVLSSIRNSQQQQQQQRTVRIPPAAAVRLVEILTVVGLILSIVGGTSMPKSSFTGTATTTGTAPAKPKTLTVGIIIFLVAFGGLCLLVLGLWASFRQVERGERRLLVAVTLSLPFLLVRLIYSSLSVLRDLPEFKWASGNTTIFLCMALVMEAVVVVIYEVTGLTLKKTQISPDYLPQRQQQGQQQQQQQNLRGDGTGSKIVSLGKKTIVGRLITAIVGK</sequence>
<feature type="transmembrane region" description="Helical" evidence="1">
    <location>
        <begin position="162"/>
        <end position="185"/>
    </location>
</feature>
<evidence type="ECO:0000256" key="1">
    <source>
        <dbReference type="SAM" id="Phobius"/>
    </source>
</evidence>
<evidence type="ECO:0000259" key="2">
    <source>
        <dbReference type="Pfam" id="PF24800"/>
    </source>
</evidence>
<proteinExistence type="predicted"/>
<dbReference type="Pfam" id="PF24800">
    <property type="entry name" value="DUF7702"/>
    <property type="match status" value="1"/>
</dbReference>
<feature type="transmembrane region" description="Helical" evidence="1">
    <location>
        <begin position="6"/>
        <end position="27"/>
    </location>
</feature>
<dbReference type="PANTHER" id="PTHR42109">
    <property type="entry name" value="UNPLACED GENOMIC SCAFFOLD UM_SCAF_CONTIG_1.265, WHOLE GENOME SHOTGUN SEQUENCE"/>
    <property type="match status" value="1"/>
</dbReference>
<dbReference type="PANTHER" id="PTHR42109:SF2">
    <property type="entry name" value="INTEGRAL MEMBRANE PROTEIN"/>
    <property type="match status" value="1"/>
</dbReference>
<reference evidence="3" key="2">
    <citation type="submission" date="2020-02" db="EMBL/GenBank/DDBJ databases">
        <authorList>
            <person name="Gilchrist C.L.M."/>
            <person name="Chooi Y.-H."/>
        </authorList>
    </citation>
    <scope>NUCLEOTIDE SEQUENCE</scope>
    <source>
        <strain evidence="3">MST-FP2251</strain>
    </source>
</reference>
<evidence type="ECO:0000313" key="3">
    <source>
        <dbReference type="EMBL" id="KAF9889906.1"/>
    </source>
</evidence>
<keyword evidence="1" id="KW-1133">Transmembrane helix</keyword>
<feature type="transmembrane region" description="Helical" evidence="1">
    <location>
        <begin position="117"/>
        <end position="136"/>
    </location>
</feature>
<dbReference type="EMBL" id="VCAU01000031">
    <property type="protein sequence ID" value="KAF9889906.1"/>
    <property type="molecule type" value="Genomic_DNA"/>
</dbReference>
<dbReference type="AlphaFoldDB" id="A0AAD4CNT9"/>
<dbReference type="Proteomes" id="UP001194746">
    <property type="component" value="Unassembled WGS sequence"/>
</dbReference>
<name>A0AAD4CNT9_ASPNN</name>
<protein>
    <recommendedName>
        <fullName evidence="2">DUF7702 domain-containing protein</fullName>
    </recommendedName>
</protein>
<reference evidence="3" key="1">
    <citation type="journal article" date="2019" name="Beilstein J. Org. Chem.">
        <title>Nanangenines: drimane sesquiterpenoids as the dominant metabolite cohort of a novel Australian fungus, Aspergillus nanangensis.</title>
        <authorList>
            <person name="Lacey H.J."/>
            <person name="Gilchrist C.L.M."/>
            <person name="Crombie A."/>
            <person name="Kalaitzis J.A."/>
            <person name="Vuong D."/>
            <person name="Rutledge P.J."/>
            <person name="Turner P."/>
            <person name="Pitt J.I."/>
            <person name="Lacey E."/>
            <person name="Chooi Y.H."/>
            <person name="Piggott A.M."/>
        </authorList>
    </citation>
    <scope>NUCLEOTIDE SEQUENCE</scope>
    <source>
        <strain evidence="3">MST-FP2251</strain>
    </source>
</reference>
<feature type="domain" description="DUF7702" evidence="2">
    <location>
        <begin position="3"/>
        <end position="260"/>
    </location>
</feature>
<feature type="transmembrane region" description="Helical" evidence="1">
    <location>
        <begin position="77"/>
        <end position="96"/>
    </location>
</feature>